<feature type="compositionally biased region" description="Low complexity" evidence="1">
    <location>
        <begin position="32"/>
        <end position="78"/>
    </location>
</feature>
<dbReference type="InterPro" id="IPR052145">
    <property type="entry name" value="Mediator/Homeobox_domain"/>
</dbReference>
<feature type="region of interest" description="Disordered" evidence="1">
    <location>
        <begin position="228"/>
        <end position="288"/>
    </location>
</feature>
<evidence type="ECO:0000259" key="2">
    <source>
        <dbReference type="Pfam" id="PF12937"/>
    </source>
</evidence>
<feature type="compositionally biased region" description="Polar residues" evidence="1">
    <location>
        <begin position="277"/>
        <end position="288"/>
    </location>
</feature>
<dbReference type="InterPro" id="IPR006553">
    <property type="entry name" value="Leu-rich_rpt_Cys-con_subtyp"/>
</dbReference>
<dbReference type="InterPro" id="IPR032675">
    <property type="entry name" value="LRR_dom_sf"/>
</dbReference>
<dbReference type="EMBL" id="JADGJQ010000031">
    <property type="protein sequence ID" value="KAJ3177804.1"/>
    <property type="molecule type" value="Genomic_DNA"/>
</dbReference>
<feature type="compositionally biased region" description="Low complexity" evidence="1">
    <location>
        <begin position="317"/>
        <end position="334"/>
    </location>
</feature>
<sequence>MASSSLQQHQQQLQQQHHHHGRNHNHPPHRPASASASSSSSSSASSLSLPAAAAAAAATASSSSSSSSSSSPSSSSTLHHNHLPGPPPPSHRLAPHKIASLTMPRSKSLIIDAASSGSSSASSAASVLTSPFSYEHCCSSPSPSAPHSASVSIPNPQNVVTFPPMPMPMPPSQSQQQQQQQHNLLHSALNLDTPHATRVGESFDDPADSRIHSCSHMFLTDTLSTNNACPSVSGSPPTASFESGNKPASALNQHLSQQQQQQQQPHHPIRIPLPYGTTPSLDAQGTYPSSMPMDTGCLLYSRRTVIVDHIPGRCSDAGQQQQQGSTTATATTTTTRRSSLMLVAPAVEREYVPMDEDVMEIMLDPTFTESAPPARTPFSARNTSVVAHFPPELLVQIFSHFDPPSRDSSTAFLSPSCTIAALRHCASVCRWWNHVATRVLWRRPRVYDAARFEKLVVVAENAASAAAAHLAKSENTSTTTFAYPDLIQHLSLSQTLSEPHRYAHRLSPLLVRLISLPTLHLATLDLGFCKGVSNFALQRCAHALRSLTSLNLAGGGRSEICVIKLASECRDLKRLGLGWNSAVTDFCVREVGRWCPNLEWIDLSGCYGVGDTGVMWLVKGLVGTSSRGGGASNGLKRPARLMDVGTIPTNAPSPTLSSSPGTPPNRFLSSSPSAANRFLDLPLPPCRSPTNVRSSLPTTTTTMTTTPTAASACPPLLLASAHHQRRRTRMSALKHINLSYCTHITTLSVRDLVERCGDSLEIVNIVGCGDTTAVRSECAWVAAGVLRQRQRQQQNYQRRMIQSPPPQPPVVTTVAAARSSGAAAAGGGGPIKYDRLDGGRFSRGVPDGRMIKINVPGFVPFWDGIRG</sequence>
<feature type="region of interest" description="Disordered" evidence="1">
    <location>
        <begin position="689"/>
        <end position="709"/>
    </location>
</feature>
<protein>
    <recommendedName>
        <fullName evidence="2">F-box domain-containing protein</fullName>
    </recommendedName>
</protein>
<dbReference type="Pfam" id="PF12937">
    <property type="entry name" value="F-box-like"/>
    <property type="match status" value="1"/>
</dbReference>
<comment type="caution">
    <text evidence="3">The sequence shown here is derived from an EMBL/GenBank/DDBJ whole genome shotgun (WGS) entry which is preliminary data.</text>
</comment>
<feature type="compositionally biased region" description="Basic residues" evidence="1">
    <location>
        <begin position="16"/>
        <end position="29"/>
    </location>
</feature>
<organism evidence="3 4">
    <name type="scientific">Geranomyces variabilis</name>
    <dbReference type="NCBI Taxonomy" id="109894"/>
    <lineage>
        <taxon>Eukaryota</taxon>
        <taxon>Fungi</taxon>
        <taxon>Fungi incertae sedis</taxon>
        <taxon>Chytridiomycota</taxon>
        <taxon>Chytridiomycota incertae sedis</taxon>
        <taxon>Chytridiomycetes</taxon>
        <taxon>Spizellomycetales</taxon>
        <taxon>Powellomycetaceae</taxon>
        <taxon>Geranomyces</taxon>
    </lineage>
</organism>
<evidence type="ECO:0000313" key="3">
    <source>
        <dbReference type="EMBL" id="KAJ3177804.1"/>
    </source>
</evidence>
<reference evidence="3" key="1">
    <citation type="submission" date="2020-05" db="EMBL/GenBank/DDBJ databases">
        <title>Phylogenomic resolution of chytrid fungi.</title>
        <authorList>
            <person name="Stajich J.E."/>
            <person name="Amses K."/>
            <person name="Simmons R."/>
            <person name="Seto K."/>
            <person name="Myers J."/>
            <person name="Bonds A."/>
            <person name="Quandt C.A."/>
            <person name="Barry K."/>
            <person name="Liu P."/>
            <person name="Grigoriev I."/>
            <person name="Longcore J.E."/>
            <person name="James T.Y."/>
        </authorList>
    </citation>
    <scope>NUCLEOTIDE SEQUENCE</scope>
    <source>
        <strain evidence="3">JEL0379</strain>
    </source>
</reference>
<dbReference type="PANTHER" id="PTHR24330:SF19">
    <property type="entry name" value="MEDIATOR OF RNA POLYMERASE II TRANSCRIPTION SUBUNIT 29"/>
    <property type="match status" value="1"/>
</dbReference>
<dbReference type="Proteomes" id="UP001212152">
    <property type="component" value="Unassembled WGS sequence"/>
</dbReference>
<gene>
    <name evidence="3" type="ORF">HDU87_004326</name>
</gene>
<keyword evidence="4" id="KW-1185">Reference proteome</keyword>
<feature type="compositionally biased region" description="Polar residues" evidence="1">
    <location>
        <begin position="228"/>
        <end position="243"/>
    </location>
</feature>
<dbReference type="SMART" id="SM00367">
    <property type="entry name" value="LRR_CC"/>
    <property type="match status" value="4"/>
</dbReference>
<dbReference type="Gene3D" id="3.80.10.10">
    <property type="entry name" value="Ribonuclease Inhibitor"/>
    <property type="match status" value="1"/>
</dbReference>
<name>A0AAD5TP74_9FUNG</name>
<feature type="region of interest" description="Disordered" evidence="1">
    <location>
        <begin position="648"/>
        <end position="670"/>
    </location>
</feature>
<feature type="compositionally biased region" description="Low complexity" evidence="1">
    <location>
        <begin position="1"/>
        <end position="15"/>
    </location>
</feature>
<dbReference type="Gene3D" id="1.20.1280.50">
    <property type="match status" value="1"/>
</dbReference>
<proteinExistence type="predicted"/>
<dbReference type="InterPro" id="IPR036047">
    <property type="entry name" value="F-box-like_dom_sf"/>
</dbReference>
<dbReference type="SUPFAM" id="SSF81383">
    <property type="entry name" value="F-box domain"/>
    <property type="match status" value="1"/>
</dbReference>
<dbReference type="AlphaFoldDB" id="A0AAD5TP74"/>
<dbReference type="InterPro" id="IPR001810">
    <property type="entry name" value="F-box_dom"/>
</dbReference>
<evidence type="ECO:0000313" key="4">
    <source>
        <dbReference type="Proteomes" id="UP001212152"/>
    </source>
</evidence>
<dbReference type="SUPFAM" id="SSF52047">
    <property type="entry name" value="RNI-like"/>
    <property type="match status" value="1"/>
</dbReference>
<feature type="region of interest" description="Disordered" evidence="1">
    <location>
        <begin position="314"/>
        <end position="334"/>
    </location>
</feature>
<accession>A0AAD5TP74</accession>
<feature type="region of interest" description="Disordered" evidence="1">
    <location>
        <begin position="1"/>
        <end position="95"/>
    </location>
</feature>
<feature type="domain" description="F-box" evidence="2">
    <location>
        <begin position="389"/>
        <end position="444"/>
    </location>
</feature>
<evidence type="ECO:0000256" key="1">
    <source>
        <dbReference type="SAM" id="MobiDB-lite"/>
    </source>
</evidence>
<dbReference type="PANTHER" id="PTHR24330">
    <property type="entry name" value="HOMEOBOX PROTEIN BARH-LIKE"/>
    <property type="match status" value="1"/>
</dbReference>
<feature type="compositionally biased region" description="Low complexity" evidence="1">
    <location>
        <begin position="694"/>
        <end position="709"/>
    </location>
</feature>